<dbReference type="AlphaFoldDB" id="A0A251XAR9"/>
<feature type="active site" evidence="10">
    <location>
        <position position="141"/>
    </location>
</feature>
<dbReference type="SUPFAM" id="SSF54211">
    <property type="entry name" value="Ribosomal protein S5 domain 2-like"/>
    <property type="match status" value="1"/>
</dbReference>
<evidence type="ECO:0000259" key="12">
    <source>
        <dbReference type="Pfam" id="PF08544"/>
    </source>
</evidence>
<keyword evidence="7 10" id="KW-0067">ATP-binding</keyword>
<dbReference type="UniPathway" id="UPA00056">
    <property type="reaction ID" value="UER00094"/>
</dbReference>
<evidence type="ECO:0000256" key="1">
    <source>
        <dbReference type="ARBA" id="ARBA00009684"/>
    </source>
</evidence>
<dbReference type="InterPro" id="IPR013750">
    <property type="entry name" value="GHMP_kinase_C_dom"/>
</dbReference>
<dbReference type="EMBL" id="MSLT01000007">
    <property type="protein sequence ID" value="OUD15037.1"/>
    <property type="molecule type" value="Genomic_DNA"/>
</dbReference>
<evidence type="ECO:0000256" key="8">
    <source>
        <dbReference type="ARBA" id="ARBA00023229"/>
    </source>
</evidence>
<dbReference type="PIRSF" id="PIRSF010376">
    <property type="entry name" value="IspE"/>
    <property type="match status" value="1"/>
</dbReference>
<comment type="function">
    <text evidence="10">Catalyzes the phosphorylation of the position 2 hydroxy group of 4-diphosphocytidyl-2C-methyl-D-erythritol.</text>
</comment>
<evidence type="ECO:0000256" key="4">
    <source>
        <dbReference type="ARBA" id="ARBA00022679"/>
    </source>
</evidence>
<dbReference type="InterPro" id="IPR004424">
    <property type="entry name" value="IspE"/>
</dbReference>
<dbReference type="NCBIfam" id="TIGR00154">
    <property type="entry name" value="ispE"/>
    <property type="match status" value="1"/>
</dbReference>
<evidence type="ECO:0000256" key="3">
    <source>
        <dbReference type="ARBA" id="ARBA00017473"/>
    </source>
</evidence>
<dbReference type="GO" id="GO:0019288">
    <property type="term" value="P:isopentenyl diphosphate biosynthetic process, methylerythritol 4-phosphate pathway"/>
    <property type="evidence" value="ECO:0007669"/>
    <property type="project" value="UniProtKB-UniRule"/>
</dbReference>
<dbReference type="InterPro" id="IPR014721">
    <property type="entry name" value="Ribsml_uS5_D2-typ_fold_subgr"/>
</dbReference>
<dbReference type="Pfam" id="PF08544">
    <property type="entry name" value="GHMP_kinases_C"/>
    <property type="match status" value="1"/>
</dbReference>
<keyword evidence="5 10" id="KW-0547">Nucleotide-binding</keyword>
<dbReference type="GO" id="GO:0016114">
    <property type="term" value="P:terpenoid biosynthetic process"/>
    <property type="evidence" value="ECO:0007669"/>
    <property type="project" value="UniProtKB-UniRule"/>
</dbReference>
<comment type="similarity">
    <text evidence="1 10">Belongs to the GHMP kinase family. IspE subfamily.</text>
</comment>
<proteinExistence type="inferred from homology"/>
<sequence length="295" mass="32798">MNSFTVTCFAPAKLNLFLHITARRADGYHCLQTLFQLLDYGDQLHFTLRHDKVITSHSTLDELKQLPFEHELCYRAAQLLQKNTGTSFGVDIRIDKKIPLGGGLGGGSSNAATTLLVLNELWQLSLSQDQLAELGLQLGADVPVFVRGYSAWGEGIGEKLQPVELPEMWYCVIHPGVSVSTAQIFQDPLLTRNQPPITIADFLTGRCVNVCEPVVRRIYPEVDHAIHWLSQYQPARLTGTGACLFACFEEQSEALAVQNNVPSQWSCFVARATHRSLAHAQLDLLKKRLHHVSGL</sequence>
<dbReference type="InterPro" id="IPR036554">
    <property type="entry name" value="GHMP_kinase_C_sf"/>
</dbReference>
<gene>
    <name evidence="10" type="primary">ispE</name>
    <name evidence="13" type="ORF">TPSD3_04900</name>
</gene>
<keyword evidence="8 10" id="KW-0414">Isoprene biosynthesis</keyword>
<feature type="active site" evidence="10">
    <location>
        <position position="13"/>
    </location>
</feature>
<feature type="binding site" evidence="10">
    <location>
        <begin position="99"/>
        <end position="109"/>
    </location>
    <ligand>
        <name>ATP</name>
        <dbReference type="ChEBI" id="CHEBI:30616"/>
    </ligand>
</feature>
<comment type="catalytic activity">
    <reaction evidence="10">
        <text>4-CDP-2-C-methyl-D-erythritol + ATP = 4-CDP-2-C-methyl-D-erythritol 2-phosphate + ADP + H(+)</text>
        <dbReference type="Rhea" id="RHEA:18437"/>
        <dbReference type="ChEBI" id="CHEBI:15378"/>
        <dbReference type="ChEBI" id="CHEBI:30616"/>
        <dbReference type="ChEBI" id="CHEBI:57823"/>
        <dbReference type="ChEBI" id="CHEBI:57919"/>
        <dbReference type="ChEBI" id="CHEBI:456216"/>
        <dbReference type="EC" id="2.7.1.148"/>
    </reaction>
</comment>
<organism evidence="13 14">
    <name type="scientific">Thioflexithrix psekupsensis</name>
    <dbReference type="NCBI Taxonomy" id="1570016"/>
    <lineage>
        <taxon>Bacteria</taxon>
        <taxon>Pseudomonadati</taxon>
        <taxon>Pseudomonadota</taxon>
        <taxon>Gammaproteobacteria</taxon>
        <taxon>Thiotrichales</taxon>
        <taxon>Thioflexithrix</taxon>
    </lineage>
</organism>
<evidence type="ECO:0000256" key="5">
    <source>
        <dbReference type="ARBA" id="ARBA00022741"/>
    </source>
</evidence>
<evidence type="ECO:0000259" key="11">
    <source>
        <dbReference type="Pfam" id="PF00288"/>
    </source>
</evidence>
<evidence type="ECO:0000256" key="9">
    <source>
        <dbReference type="ARBA" id="ARBA00032554"/>
    </source>
</evidence>
<comment type="pathway">
    <text evidence="10">Isoprenoid biosynthesis; isopentenyl diphosphate biosynthesis via DXP pathway; isopentenyl diphosphate from 1-deoxy-D-xylulose 5-phosphate: step 3/6.</text>
</comment>
<evidence type="ECO:0000256" key="7">
    <source>
        <dbReference type="ARBA" id="ARBA00022840"/>
    </source>
</evidence>
<keyword evidence="4 10" id="KW-0808">Transferase</keyword>
<dbReference type="Pfam" id="PF00288">
    <property type="entry name" value="GHMP_kinases_N"/>
    <property type="match status" value="1"/>
</dbReference>
<keyword evidence="6 10" id="KW-0418">Kinase</keyword>
<dbReference type="GO" id="GO:0050515">
    <property type="term" value="F:4-(cytidine 5'-diphospho)-2-C-methyl-D-erythritol kinase activity"/>
    <property type="evidence" value="ECO:0007669"/>
    <property type="project" value="UniProtKB-UniRule"/>
</dbReference>
<protein>
    <recommendedName>
        <fullName evidence="3 10">4-diphosphocytidyl-2-C-methyl-D-erythritol kinase</fullName>
        <shortName evidence="10">CMK</shortName>
        <ecNumber evidence="2 10">2.7.1.148</ecNumber>
    </recommendedName>
    <alternativeName>
        <fullName evidence="9 10">4-(cytidine-5'-diphospho)-2-C-methyl-D-erythritol kinase</fullName>
    </alternativeName>
</protein>
<evidence type="ECO:0000313" key="14">
    <source>
        <dbReference type="Proteomes" id="UP000194798"/>
    </source>
</evidence>
<dbReference type="PANTHER" id="PTHR43527:SF2">
    <property type="entry name" value="4-DIPHOSPHOCYTIDYL-2-C-METHYL-D-ERYTHRITOL KINASE, CHLOROPLASTIC"/>
    <property type="match status" value="1"/>
</dbReference>
<reference evidence="13 14" key="1">
    <citation type="submission" date="2016-12" db="EMBL/GenBank/DDBJ databases">
        <title>Thioflexothrix psekupsii D3 genome sequencing and assembly.</title>
        <authorList>
            <person name="Fomenkov A."/>
            <person name="Vincze T."/>
            <person name="Grabovich M."/>
            <person name="Anton B.P."/>
            <person name="Dubinina G."/>
            <person name="Orlova M."/>
            <person name="Belousova E."/>
            <person name="Roberts R.J."/>
        </authorList>
    </citation>
    <scope>NUCLEOTIDE SEQUENCE [LARGE SCALE GENOMIC DNA]</scope>
    <source>
        <strain evidence="13">D3</strain>
    </source>
</reference>
<dbReference type="Gene3D" id="3.30.230.10">
    <property type="match status" value="1"/>
</dbReference>
<dbReference type="GO" id="GO:0005524">
    <property type="term" value="F:ATP binding"/>
    <property type="evidence" value="ECO:0007669"/>
    <property type="project" value="UniProtKB-UniRule"/>
</dbReference>
<evidence type="ECO:0000256" key="2">
    <source>
        <dbReference type="ARBA" id="ARBA00012052"/>
    </source>
</evidence>
<name>A0A251XAR9_9GAMM</name>
<dbReference type="PANTHER" id="PTHR43527">
    <property type="entry name" value="4-DIPHOSPHOCYTIDYL-2-C-METHYL-D-ERYTHRITOL KINASE, CHLOROPLASTIC"/>
    <property type="match status" value="1"/>
</dbReference>
<dbReference type="EC" id="2.7.1.148" evidence="2 10"/>
<dbReference type="Proteomes" id="UP000194798">
    <property type="component" value="Unassembled WGS sequence"/>
</dbReference>
<evidence type="ECO:0000256" key="10">
    <source>
        <dbReference type="HAMAP-Rule" id="MF_00061"/>
    </source>
</evidence>
<evidence type="ECO:0000313" key="13">
    <source>
        <dbReference type="EMBL" id="OUD15037.1"/>
    </source>
</evidence>
<dbReference type="RefSeq" id="WP_086487476.1">
    <property type="nucleotide sequence ID" value="NZ_MSLT01000007.1"/>
</dbReference>
<dbReference type="Gene3D" id="3.30.70.890">
    <property type="entry name" value="GHMP kinase, C-terminal domain"/>
    <property type="match status" value="1"/>
</dbReference>
<dbReference type="SUPFAM" id="SSF55060">
    <property type="entry name" value="GHMP Kinase, C-terminal domain"/>
    <property type="match status" value="1"/>
</dbReference>
<dbReference type="HAMAP" id="MF_00061">
    <property type="entry name" value="IspE"/>
    <property type="match status" value="1"/>
</dbReference>
<evidence type="ECO:0000256" key="6">
    <source>
        <dbReference type="ARBA" id="ARBA00022777"/>
    </source>
</evidence>
<comment type="caution">
    <text evidence="13">The sequence shown here is derived from an EMBL/GenBank/DDBJ whole genome shotgun (WGS) entry which is preliminary data.</text>
</comment>
<accession>A0A251XAR9</accession>
<dbReference type="InterPro" id="IPR006204">
    <property type="entry name" value="GHMP_kinase_N_dom"/>
</dbReference>
<feature type="domain" description="GHMP kinase N-terminal" evidence="11">
    <location>
        <begin position="72"/>
        <end position="148"/>
    </location>
</feature>
<feature type="domain" description="GHMP kinase C-terminal" evidence="12">
    <location>
        <begin position="201"/>
        <end position="266"/>
    </location>
</feature>
<dbReference type="OrthoDB" id="9809438at2"/>
<dbReference type="InterPro" id="IPR020568">
    <property type="entry name" value="Ribosomal_Su5_D2-typ_SF"/>
</dbReference>
<keyword evidence="14" id="KW-1185">Reference proteome</keyword>